<gene>
    <name evidence="1" type="ORF">FWK35_00026096</name>
</gene>
<reference evidence="1 2" key="1">
    <citation type="submission" date="2019-08" db="EMBL/GenBank/DDBJ databases">
        <title>Whole genome of Aphis craccivora.</title>
        <authorList>
            <person name="Voronova N.V."/>
            <person name="Shulinski R.S."/>
            <person name="Bandarenka Y.V."/>
            <person name="Zhorov D.G."/>
            <person name="Warner D."/>
        </authorList>
    </citation>
    <scope>NUCLEOTIDE SEQUENCE [LARGE SCALE GENOMIC DNA]</scope>
    <source>
        <strain evidence="1">180601</strain>
        <tissue evidence="1">Whole Body</tissue>
    </source>
</reference>
<protein>
    <submittedName>
        <fullName evidence="1">ATP-dependent DNA helicase</fullName>
    </submittedName>
</protein>
<name>A0A6G0Y1P6_APHCR</name>
<keyword evidence="1" id="KW-0547">Nucleotide-binding</keyword>
<dbReference type="GO" id="GO:0004386">
    <property type="term" value="F:helicase activity"/>
    <property type="evidence" value="ECO:0007669"/>
    <property type="project" value="UniProtKB-KW"/>
</dbReference>
<organism evidence="1 2">
    <name type="scientific">Aphis craccivora</name>
    <name type="common">Cowpea aphid</name>
    <dbReference type="NCBI Taxonomy" id="307492"/>
    <lineage>
        <taxon>Eukaryota</taxon>
        <taxon>Metazoa</taxon>
        <taxon>Ecdysozoa</taxon>
        <taxon>Arthropoda</taxon>
        <taxon>Hexapoda</taxon>
        <taxon>Insecta</taxon>
        <taxon>Pterygota</taxon>
        <taxon>Neoptera</taxon>
        <taxon>Paraneoptera</taxon>
        <taxon>Hemiptera</taxon>
        <taxon>Sternorrhyncha</taxon>
        <taxon>Aphidomorpha</taxon>
        <taxon>Aphidoidea</taxon>
        <taxon>Aphididae</taxon>
        <taxon>Aphidini</taxon>
        <taxon>Aphis</taxon>
        <taxon>Aphis</taxon>
    </lineage>
</organism>
<dbReference type="AlphaFoldDB" id="A0A6G0Y1P6"/>
<evidence type="ECO:0000313" key="1">
    <source>
        <dbReference type="EMBL" id="KAF0747653.1"/>
    </source>
</evidence>
<keyword evidence="1" id="KW-0067">ATP-binding</keyword>
<keyword evidence="2" id="KW-1185">Reference proteome</keyword>
<sequence>HYVHSKYVVESNNSTSVEPCSINTVQEVVKKTVKRKNQSQNSYFHFILIDKLKMPLVKGRCTADRIIKWVPYHSVELPNYDQLDYPLLRFILGESRHSKYTEPFYLLLGPHIAVEPQRSNRDMMRSYANRAPRLN</sequence>
<comment type="caution">
    <text evidence="1">The sequence shown here is derived from an EMBL/GenBank/DDBJ whole genome shotgun (WGS) entry which is preliminary data.</text>
</comment>
<feature type="non-terminal residue" evidence="1">
    <location>
        <position position="135"/>
    </location>
</feature>
<keyword evidence="1" id="KW-0378">Hydrolase</keyword>
<accession>A0A6G0Y1P6</accession>
<evidence type="ECO:0000313" key="2">
    <source>
        <dbReference type="Proteomes" id="UP000478052"/>
    </source>
</evidence>
<keyword evidence="1" id="KW-0347">Helicase</keyword>
<dbReference type="Proteomes" id="UP000478052">
    <property type="component" value="Unassembled WGS sequence"/>
</dbReference>
<dbReference type="EMBL" id="VUJU01006768">
    <property type="protein sequence ID" value="KAF0747653.1"/>
    <property type="molecule type" value="Genomic_DNA"/>
</dbReference>
<proteinExistence type="predicted"/>
<feature type="non-terminal residue" evidence="1">
    <location>
        <position position="1"/>
    </location>
</feature>